<dbReference type="RefSeq" id="WP_187023262.1">
    <property type="nucleotide sequence ID" value="NZ_JACOPB010000011.1"/>
</dbReference>
<sequence length="49" mass="5726">MIEVSRDKLFSVIVSREEAQFICTLVPFAAPDHEVEKQFPFHSCDTWKL</sequence>
<name>A0ABR7HBE5_9FIRM</name>
<reference evidence="1 2" key="1">
    <citation type="submission" date="2020-08" db="EMBL/GenBank/DDBJ databases">
        <title>Genome public.</title>
        <authorList>
            <person name="Liu C."/>
            <person name="Sun Q."/>
        </authorList>
    </citation>
    <scope>NUCLEOTIDE SEQUENCE [LARGE SCALE GENOMIC DNA]</scope>
    <source>
        <strain evidence="1 2">NSJ-66</strain>
    </source>
</reference>
<accession>A0ABR7HBE5</accession>
<evidence type="ECO:0000313" key="2">
    <source>
        <dbReference type="Proteomes" id="UP000634672"/>
    </source>
</evidence>
<dbReference type="EMBL" id="JACOPB010000011">
    <property type="protein sequence ID" value="MBC5710451.1"/>
    <property type="molecule type" value="Genomic_DNA"/>
</dbReference>
<protein>
    <submittedName>
        <fullName evidence="1">Uncharacterized protein</fullName>
    </submittedName>
</protein>
<proteinExistence type="predicted"/>
<evidence type="ECO:0000313" key="1">
    <source>
        <dbReference type="EMBL" id="MBC5710451.1"/>
    </source>
</evidence>
<gene>
    <name evidence="1" type="ORF">H8S75_21090</name>
</gene>
<organism evidence="1 2">
    <name type="scientific">Hungatella hominis</name>
    <dbReference type="NCBI Taxonomy" id="2763050"/>
    <lineage>
        <taxon>Bacteria</taxon>
        <taxon>Bacillati</taxon>
        <taxon>Bacillota</taxon>
        <taxon>Clostridia</taxon>
        <taxon>Lachnospirales</taxon>
        <taxon>Lachnospiraceae</taxon>
        <taxon>Hungatella</taxon>
    </lineage>
</organism>
<comment type="caution">
    <text evidence="1">The sequence shown here is derived from an EMBL/GenBank/DDBJ whole genome shotgun (WGS) entry which is preliminary data.</text>
</comment>
<dbReference type="Proteomes" id="UP000634672">
    <property type="component" value="Unassembled WGS sequence"/>
</dbReference>
<keyword evidence="2" id="KW-1185">Reference proteome</keyword>